<evidence type="ECO:0000259" key="2">
    <source>
        <dbReference type="Pfam" id="PF09648"/>
    </source>
</evidence>
<dbReference type="KEGG" id="blen:NCTC4824_04255"/>
<keyword evidence="1" id="KW-0472">Membrane</keyword>
<dbReference type="InterPro" id="IPR018604">
    <property type="entry name" value="YycI-like"/>
</dbReference>
<dbReference type="Gene3D" id="2.40.128.690">
    <property type="entry name" value="YycH protein, domain 3-like"/>
    <property type="match status" value="1"/>
</dbReference>
<keyword evidence="1" id="KW-0812">Transmembrane</keyword>
<dbReference type="RefSeq" id="WP_066144711.1">
    <property type="nucleotide sequence ID" value="NZ_CBCSGM010000005.1"/>
</dbReference>
<accession>A0A2X4WZ64</accession>
<dbReference type="Pfam" id="PF09648">
    <property type="entry name" value="YycI"/>
    <property type="match status" value="1"/>
</dbReference>
<keyword evidence="1" id="KW-1133">Transmembrane helix</keyword>
<evidence type="ECO:0000313" key="4">
    <source>
        <dbReference type="Proteomes" id="UP000249134"/>
    </source>
</evidence>
<proteinExistence type="predicted"/>
<name>A0A2X4WZ64_LEDLE</name>
<reference evidence="3 4" key="1">
    <citation type="submission" date="2018-06" db="EMBL/GenBank/DDBJ databases">
        <authorList>
            <consortium name="Pathogen Informatics"/>
            <person name="Doyle S."/>
        </authorList>
    </citation>
    <scope>NUCLEOTIDE SEQUENCE [LARGE SCALE GENOMIC DNA]</scope>
    <source>
        <strain evidence="3 4">NCTC4824</strain>
    </source>
</reference>
<dbReference type="Proteomes" id="UP000249134">
    <property type="component" value="Chromosome 1"/>
</dbReference>
<dbReference type="AlphaFoldDB" id="A0A2X4WZ64"/>
<feature type="transmembrane region" description="Helical" evidence="1">
    <location>
        <begin position="6"/>
        <end position="27"/>
    </location>
</feature>
<feature type="domain" description="Regulatory protein YycH-like" evidence="2">
    <location>
        <begin position="39"/>
        <end position="251"/>
    </location>
</feature>
<gene>
    <name evidence="3" type="primary">yycI</name>
    <name evidence="3" type="ORF">NCTC4824_04255</name>
</gene>
<keyword evidence="4" id="KW-1185">Reference proteome</keyword>
<dbReference type="GO" id="GO:0016020">
    <property type="term" value="C:membrane"/>
    <property type="evidence" value="ECO:0007669"/>
    <property type="project" value="InterPro"/>
</dbReference>
<protein>
    <submittedName>
        <fullName evidence="3">YycI protein</fullName>
    </submittedName>
</protein>
<evidence type="ECO:0000313" key="3">
    <source>
        <dbReference type="EMBL" id="SQI63722.1"/>
    </source>
</evidence>
<evidence type="ECO:0000256" key="1">
    <source>
        <dbReference type="SAM" id="Phobius"/>
    </source>
</evidence>
<dbReference type="EMBL" id="LS483476">
    <property type="protein sequence ID" value="SQI63722.1"/>
    <property type="molecule type" value="Genomic_DNA"/>
</dbReference>
<dbReference type="STRING" id="1348624.GCA_001591545_03279"/>
<sequence>MDWSRIKSIFIIAFLILDLFLFSQLLTKHQTNQLEVKGDVSLKENMKDDGIVYDDLPMEIVSDQYMSANTKVFSEDDIEDSKHQVITLEGNTLIRAELKKPIKLTEKADLSELNAFIKANVLEGSQYDFWNYDKEVGTITYYQTFHNKFMFLNRSAYLTFYVNESNEVYAYDQTMLETIEPINEQEEVLTAFRALEALYLKGALNPNSEIISAKLGYYTLVSMEATQVLTPTWHFVVEHEGEQENMLVNAFDGQVIQMNTSPDKNILE</sequence>
<organism evidence="3 4">
    <name type="scientific">Lederbergia lenta</name>
    <name type="common">Bacillus lentus</name>
    <dbReference type="NCBI Taxonomy" id="1467"/>
    <lineage>
        <taxon>Bacteria</taxon>
        <taxon>Bacillati</taxon>
        <taxon>Bacillota</taxon>
        <taxon>Bacilli</taxon>
        <taxon>Bacillales</taxon>
        <taxon>Bacillaceae</taxon>
        <taxon>Lederbergia</taxon>
    </lineage>
</organism>